<reference evidence="6" key="1">
    <citation type="submission" date="2023-06" db="EMBL/GenBank/DDBJ databases">
        <authorList>
            <person name="Zeman M."/>
            <person name="Kubasova T."/>
            <person name="Jahodarova E."/>
            <person name="Nykrynova M."/>
            <person name="Rychlik I."/>
        </authorList>
    </citation>
    <scope>NUCLEOTIDE SEQUENCE</scope>
    <source>
        <strain evidence="6">176_SSukc20</strain>
    </source>
</reference>
<dbReference type="PANTHER" id="PTHR30055:SF234">
    <property type="entry name" value="HTH-TYPE TRANSCRIPTIONAL REGULATOR BETI"/>
    <property type="match status" value="1"/>
</dbReference>
<dbReference type="InterPro" id="IPR009057">
    <property type="entry name" value="Homeodomain-like_sf"/>
</dbReference>
<evidence type="ECO:0000256" key="1">
    <source>
        <dbReference type="ARBA" id="ARBA00023015"/>
    </source>
</evidence>
<protein>
    <submittedName>
        <fullName evidence="6">TetR/AcrR family transcriptional regulator</fullName>
    </submittedName>
</protein>
<gene>
    <name evidence="6" type="ORF">QVN30_04000</name>
</gene>
<keyword evidence="7" id="KW-1185">Reference proteome</keyword>
<dbReference type="InterPro" id="IPR050109">
    <property type="entry name" value="HTH-type_TetR-like_transc_reg"/>
</dbReference>
<dbReference type="InterPro" id="IPR001647">
    <property type="entry name" value="HTH_TetR"/>
</dbReference>
<evidence type="ECO:0000256" key="2">
    <source>
        <dbReference type="ARBA" id="ARBA00023125"/>
    </source>
</evidence>
<dbReference type="PANTHER" id="PTHR30055">
    <property type="entry name" value="HTH-TYPE TRANSCRIPTIONAL REGULATOR RUTR"/>
    <property type="match status" value="1"/>
</dbReference>
<dbReference type="SUPFAM" id="SSF46689">
    <property type="entry name" value="Homeodomain-like"/>
    <property type="match status" value="1"/>
</dbReference>
<keyword evidence="2 4" id="KW-0238">DNA-binding</keyword>
<organism evidence="6 7">
    <name type="scientific">Collinsella ihumii</name>
    <dbReference type="NCBI Taxonomy" id="1720204"/>
    <lineage>
        <taxon>Bacteria</taxon>
        <taxon>Bacillati</taxon>
        <taxon>Actinomycetota</taxon>
        <taxon>Coriobacteriia</taxon>
        <taxon>Coriobacteriales</taxon>
        <taxon>Coriobacteriaceae</taxon>
        <taxon>Collinsella</taxon>
    </lineage>
</organism>
<keyword evidence="1" id="KW-0805">Transcription regulation</keyword>
<name>A0ABT7XDH4_9ACTN</name>
<keyword evidence="3" id="KW-0804">Transcription</keyword>
<reference evidence="6" key="2">
    <citation type="submission" date="2024-05" db="EMBL/GenBank/DDBJ databases">
        <title>Identification and characterization of horizontal gene transfer across gut microbiota members of farm animals based on homology search.</title>
        <authorList>
            <person name="Schwarzerova J."/>
            <person name="Nykrynova M."/>
            <person name="Jureckova K."/>
            <person name="Cejkova D."/>
            <person name="Rychlik I."/>
        </authorList>
    </citation>
    <scope>NUCLEOTIDE SEQUENCE</scope>
    <source>
        <strain evidence="6">176_SSukc20</strain>
    </source>
</reference>
<evidence type="ECO:0000259" key="5">
    <source>
        <dbReference type="PROSITE" id="PS50977"/>
    </source>
</evidence>
<feature type="DNA-binding region" description="H-T-H motif" evidence="4">
    <location>
        <begin position="28"/>
        <end position="47"/>
    </location>
</feature>
<dbReference type="Proteomes" id="UP001168435">
    <property type="component" value="Unassembled WGS sequence"/>
</dbReference>
<evidence type="ECO:0000256" key="3">
    <source>
        <dbReference type="ARBA" id="ARBA00023163"/>
    </source>
</evidence>
<comment type="caution">
    <text evidence="6">The sequence shown here is derived from an EMBL/GenBank/DDBJ whole genome shotgun (WGS) entry which is preliminary data.</text>
</comment>
<dbReference type="PROSITE" id="PS01081">
    <property type="entry name" value="HTH_TETR_1"/>
    <property type="match status" value="1"/>
</dbReference>
<dbReference type="Pfam" id="PF00440">
    <property type="entry name" value="TetR_N"/>
    <property type="match status" value="1"/>
</dbReference>
<dbReference type="EMBL" id="JAUEIQ010000003">
    <property type="protein sequence ID" value="MDN0063465.1"/>
    <property type="molecule type" value="Genomic_DNA"/>
</dbReference>
<dbReference type="PRINTS" id="PR00455">
    <property type="entry name" value="HTHTETR"/>
</dbReference>
<dbReference type="RefSeq" id="WP_289835551.1">
    <property type="nucleotide sequence ID" value="NZ_JAUEIQ010000003.1"/>
</dbReference>
<evidence type="ECO:0000313" key="6">
    <source>
        <dbReference type="EMBL" id="MDN0063465.1"/>
    </source>
</evidence>
<accession>A0ABT7XDH4</accession>
<dbReference type="Gene3D" id="1.10.357.10">
    <property type="entry name" value="Tetracycline Repressor, domain 2"/>
    <property type="match status" value="1"/>
</dbReference>
<evidence type="ECO:0000256" key="4">
    <source>
        <dbReference type="PROSITE-ProRule" id="PRU00335"/>
    </source>
</evidence>
<proteinExistence type="predicted"/>
<feature type="domain" description="HTH tetR-type" evidence="5">
    <location>
        <begin position="5"/>
        <end position="65"/>
    </location>
</feature>
<dbReference type="PROSITE" id="PS50977">
    <property type="entry name" value="HTH_TETR_2"/>
    <property type="match status" value="1"/>
</dbReference>
<evidence type="ECO:0000313" key="7">
    <source>
        <dbReference type="Proteomes" id="UP001168435"/>
    </source>
</evidence>
<sequence length="185" mass="20657">MNTVVTSREEILEASRELIRREGLPALSIRSVASACGVSVGSIYNYFDSKADLVGAAVESVWHEIFHRQKDAAPCSDTLACIAWMYGRMEEGAGRYPGFFTLHAVGFMEDDRPGGRRRMELAFRHIRDGLCLVMRHDARVRPDACTDRLTAEGLADAIISLMVSALLREDYDPSTVTEIVRKVLY</sequence>
<dbReference type="InterPro" id="IPR023772">
    <property type="entry name" value="DNA-bd_HTH_TetR-type_CS"/>
</dbReference>